<dbReference type="InterPro" id="IPR055637">
    <property type="entry name" value="DUF7213"/>
</dbReference>
<evidence type="ECO:0000313" key="1">
    <source>
        <dbReference type="EMBL" id="MCV7226073.1"/>
    </source>
</evidence>
<dbReference type="Proteomes" id="UP001526201">
    <property type="component" value="Unassembled WGS sequence"/>
</dbReference>
<comment type="caution">
    <text evidence="1">The sequence shown here is derived from an EMBL/GenBank/DDBJ whole genome shotgun (WGS) entry which is preliminary data.</text>
</comment>
<keyword evidence="2" id="KW-1185">Reference proteome</keyword>
<evidence type="ECO:0000313" key="2">
    <source>
        <dbReference type="Proteomes" id="UP001526201"/>
    </source>
</evidence>
<proteinExistence type="predicted"/>
<accession>A0ABT3C9D7</accession>
<name>A0ABT3C9D7_9MYCO</name>
<dbReference type="EMBL" id="JACKTY010000020">
    <property type="protein sequence ID" value="MCV7226073.1"/>
    <property type="molecule type" value="Genomic_DNA"/>
</dbReference>
<protein>
    <submittedName>
        <fullName evidence="1">Uncharacterized protein</fullName>
    </submittedName>
</protein>
<sequence length="110" mass="11843">MSDTDNTAQHDTEHFIADDGHCTKCRHDVAFEQLDRAIDACVRVSGCDGVAVDAVLIVGLQHVEDDGSRTGHVEVYPRSGAQPSYITRGLISEGTALLDAIYAKGLDDDQ</sequence>
<organism evidence="1 2">
    <name type="scientific">Mycolicibacterium komossense</name>
    <dbReference type="NCBI Taxonomy" id="1779"/>
    <lineage>
        <taxon>Bacteria</taxon>
        <taxon>Bacillati</taxon>
        <taxon>Actinomycetota</taxon>
        <taxon>Actinomycetes</taxon>
        <taxon>Mycobacteriales</taxon>
        <taxon>Mycobacteriaceae</taxon>
        <taxon>Mycolicibacterium</taxon>
    </lineage>
</organism>
<dbReference type="Pfam" id="PF23850">
    <property type="entry name" value="DUF7213"/>
    <property type="match status" value="1"/>
</dbReference>
<dbReference type="RefSeq" id="WP_264066908.1">
    <property type="nucleotide sequence ID" value="NZ_JACKTY010000020.1"/>
</dbReference>
<reference evidence="1 2" key="1">
    <citation type="journal article" date="2022" name="BMC Genomics">
        <title>Comparative genome analysis of mycobacteria focusing on tRNA and non-coding RNA.</title>
        <authorList>
            <person name="Behra P.R.K."/>
            <person name="Pettersson B.M.F."/>
            <person name="Ramesh M."/>
            <person name="Das S."/>
            <person name="Dasgupta S."/>
            <person name="Kirsebom L.A."/>
        </authorList>
    </citation>
    <scope>NUCLEOTIDE SEQUENCE [LARGE SCALE GENOMIC DNA]</scope>
    <source>
        <strain evidence="1 2">DSM 44078</strain>
    </source>
</reference>
<gene>
    <name evidence="1" type="ORF">H7J73_08510</name>
</gene>